<dbReference type="PANTHER" id="PTHR43798">
    <property type="entry name" value="MONOACYLGLYCEROL LIPASE"/>
    <property type="match status" value="1"/>
</dbReference>
<dbReference type="PRINTS" id="PR00111">
    <property type="entry name" value="ABHYDROLASE"/>
</dbReference>
<protein>
    <submittedName>
        <fullName evidence="2">Alpha/beta hydrolase</fullName>
    </submittedName>
</protein>
<keyword evidence="3" id="KW-1185">Reference proteome</keyword>
<dbReference type="SUPFAM" id="SSF53474">
    <property type="entry name" value="alpha/beta-Hydrolases"/>
    <property type="match status" value="1"/>
</dbReference>
<dbReference type="InterPro" id="IPR000073">
    <property type="entry name" value="AB_hydrolase_1"/>
</dbReference>
<accession>A0ABZ1ILY7</accession>
<dbReference type="Proteomes" id="UP001330812">
    <property type="component" value="Chromosome"/>
</dbReference>
<dbReference type="PANTHER" id="PTHR43798:SF33">
    <property type="entry name" value="HYDROLASE, PUTATIVE (AFU_ORTHOLOGUE AFUA_2G14860)-RELATED"/>
    <property type="match status" value="1"/>
</dbReference>
<dbReference type="InterPro" id="IPR000639">
    <property type="entry name" value="Epox_hydrolase-like"/>
</dbReference>
<dbReference type="InterPro" id="IPR029058">
    <property type="entry name" value="AB_hydrolase_fold"/>
</dbReference>
<evidence type="ECO:0000313" key="3">
    <source>
        <dbReference type="Proteomes" id="UP001330812"/>
    </source>
</evidence>
<dbReference type="PRINTS" id="PR00412">
    <property type="entry name" value="EPOXHYDRLASE"/>
</dbReference>
<gene>
    <name evidence="2" type="ORF">VSH64_21250</name>
</gene>
<evidence type="ECO:0000259" key="1">
    <source>
        <dbReference type="Pfam" id="PF00561"/>
    </source>
</evidence>
<reference evidence="2 3" key="1">
    <citation type="journal article" date="2015" name="Int. J. Syst. Evol. Microbiol.">
        <title>Amycolatopsis rhabdoformis sp. nov., an actinomycete isolated from a tropical forest soil.</title>
        <authorList>
            <person name="Souza W.R."/>
            <person name="Silva R.E."/>
            <person name="Goodfellow M."/>
            <person name="Busarakam K."/>
            <person name="Figueiro F.S."/>
            <person name="Ferreira D."/>
            <person name="Rodrigues-Filho E."/>
            <person name="Moraes L.A.B."/>
            <person name="Zucchi T.D."/>
        </authorList>
    </citation>
    <scope>NUCLEOTIDE SEQUENCE [LARGE SCALE GENOMIC DNA]</scope>
    <source>
        <strain evidence="2 3">NCIMB 14900</strain>
    </source>
</reference>
<organism evidence="2 3">
    <name type="scientific">Amycolatopsis rhabdoformis</name>
    <dbReference type="NCBI Taxonomy" id="1448059"/>
    <lineage>
        <taxon>Bacteria</taxon>
        <taxon>Bacillati</taxon>
        <taxon>Actinomycetota</taxon>
        <taxon>Actinomycetes</taxon>
        <taxon>Pseudonocardiales</taxon>
        <taxon>Pseudonocardiaceae</taxon>
        <taxon>Amycolatopsis</taxon>
    </lineage>
</organism>
<feature type="domain" description="AB hydrolase-1" evidence="1">
    <location>
        <begin position="34"/>
        <end position="272"/>
    </location>
</feature>
<sequence>MTSTVTSPMTEPAGKFLDTSEFRLHYHDVGEGRPVLLLHGAGPGATAWSNFNRNIATLAASYRVIALDLPGWGRSSTPTVESRRHLVEAAVGLLDGLGIEKAAYVGNSMGGMMAVATAIRFPERVSNMVLMGTPSPGANYFQPSGLSEGLKALNDGYRDPTPANLKRLVQVMCFDPAMATDDLADVRAKAALANPEHLASYIANLDDASPTFMGDYFGLASRIPEITAPTMVIHGRDDRVVGPEHGMRLSSLIGSSRLVMLNRCGHWVQVERADEFNRLIDFFLRMPV</sequence>
<dbReference type="GO" id="GO:0016787">
    <property type="term" value="F:hydrolase activity"/>
    <property type="evidence" value="ECO:0007669"/>
    <property type="project" value="UniProtKB-KW"/>
</dbReference>
<evidence type="ECO:0000313" key="2">
    <source>
        <dbReference type="EMBL" id="WSE34579.1"/>
    </source>
</evidence>
<dbReference type="InterPro" id="IPR050266">
    <property type="entry name" value="AB_hydrolase_sf"/>
</dbReference>
<keyword evidence="2" id="KW-0378">Hydrolase</keyword>
<dbReference type="RefSeq" id="WP_326837387.1">
    <property type="nucleotide sequence ID" value="NZ_CP142149.1"/>
</dbReference>
<dbReference type="Gene3D" id="3.40.50.1820">
    <property type="entry name" value="alpha/beta hydrolase"/>
    <property type="match status" value="1"/>
</dbReference>
<dbReference type="Pfam" id="PF00561">
    <property type="entry name" value="Abhydrolase_1"/>
    <property type="match status" value="1"/>
</dbReference>
<proteinExistence type="predicted"/>
<dbReference type="EMBL" id="CP142149">
    <property type="protein sequence ID" value="WSE34579.1"/>
    <property type="molecule type" value="Genomic_DNA"/>
</dbReference>
<name>A0ABZ1ILY7_9PSEU</name>